<sequence length="136" mass="16090">MKKVFLILGLLALVTSCSLDDDRVELSYELQPVVDYELPDTLVWGQRYNFKIRYISPSSCNYFYDFDYARRDSTRFIYIFEGVYEEETCTDTPTDTVPVYLPFETRYNYDYIFKFYAGKDENGEDIFITDTIPVKG</sequence>
<proteinExistence type="predicted"/>
<dbReference type="InterPro" id="IPR012640">
    <property type="entry name" value="Membr_lipoprot_lipid_attach_CS"/>
</dbReference>
<gene>
    <name evidence="3" type="ORF">LLW17_05335</name>
</gene>
<keyword evidence="2" id="KW-0732">Signal</keyword>
<reference evidence="3 4" key="1">
    <citation type="submission" date="2021-11" db="EMBL/GenBank/DDBJ databases">
        <title>Seasonal and diel survey of microbial diversity of the Tyrrhenian coast.</title>
        <authorList>
            <person name="Gattoni G."/>
            <person name="Corral P."/>
        </authorList>
    </citation>
    <scope>NUCLEOTIDE SEQUENCE [LARGE SCALE GENOMIC DNA]</scope>
    <source>
        <strain evidence="3 4">Mr9</strain>
    </source>
</reference>
<keyword evidence="3" id="KW-0449">Lipoprotein</keyword>
<dbReference type="PROSITE" id="PS51257">
    <property type="entry name" value="PROKAR_LIPOPROTEIN"/>
    <property type="match status" value="1"/>
</dbReference>
<name>A0ABS8GQ91_9FLAO</name>
<dbReference type="Proteomes" id="UP001197770">
    <property type="component" value="Unassembled WGS sequence"/>
</dbReference>
<comment type="caution">
    <text evidence="3">The sequence shown here is derived from an EMBL/GenBank/DDBJ whole genome shotgun (WGS) entry which is preliminary data.</text>
</comment>
<organism evidence="3 4">
    <name type="scientific">Leeuwenhoekiella parthenopeia</name>
    <dbReference type="NCBI Taxonomy" id="2890320"/>
    <lineage>
        <taxon>Bacteria</taxon>
        <taxon>Pseudomonadati</taxon>
        <taxon>Bacteroidota</taxon>
        <taxon>Flavobacteriia</taxon>
        <taxon>Flavobacteriales</taxon>
        <taxon>Flavobacteriaceae</taxon>
        <taxon>Leeuwenhoekiella</taxon>
    </lineage>
</organism>
<evidence type="ECO:0000256" key="2">
    <source>
        <dbReference type="ARBA" id="ARBA00022729"/>
    </source>
</evidence>
<dbReference type="Pfam" id="PF08139">
    <property type="entry name" value="LPAM_1"/>
    <property type="match status" value="1"/>
</dbReference>
<evidence type="ECO:0000313" key="3">
    <source>
        <dbReference type="EMBL" id="MCC4212135.1"/>
    </source>
</evidence>
<evidence type="ECO:0000313" key="4">
    <source>
        <dbReference type="Proteomes" id="UP001197770"/>
    </source>
</evidence>
<dbReference type="EMBL" id="JAJGMW010000005">
    <property type="protein sequence ID" value="MCC4212135.1"/>
    <property type="molecule type" value="Genomic_DNA"/>
</dbReference>
<evidence type="ECO:0000256" key="1">
    <source>
        <dbReference type="ARBA" id="ARBA00017922"/>
    </source>
</evidence>
<protein>
    <recommendedName>
        <fullName evidence="1">Type IV secretion system putative lipoprotein virB7</fullName>
    </recommendedName>
</protein>
<keyword evidence="4" id="KW-1185">Reference proteome</keyword>
<accession>A0ABS8GQ91</accession>